<protein>
    <submittedName>
        <fullName evidence="2">Uncharacterized protein</fullName>
    </submittedName>
</protein>
<gene>
    <name evidence="2" type="ORF">TeGR_g13073</name>
</gene>
<dbReference type="EMBL" id="BRYB01004284">
    <property type="protein sequence ID" value="GMI28571.1"/>
    <property type="molecule type" value="Genomic_DNA"/>
</dbReference>
<evidence type="ECO:0000313" key="3">
    <source>
        <dbReference type="Proteomes" id="UP001165060"/>
    </source>
</evidence>
<name>A0ABQ6ML77_9STRA</name>
<comment type="caution">
    <text evidence="2">The sequence shown here is derived from an EMBL/GenBank/DDBJ whole genome shotgun (WGS) entry which is preliminary data.</text>
</comment>
<reference evidence="2 3" key="1">
    <citation type="journal article" date="2023" name="Commun. Biol.">
        <title>Genome analysis of Parmales, the sister group of diatoms, reveals the evolutionary specialization of diatoms from phago-mixotrophs to photoautotrophs.</title>
        <authorList>
            <person name="Ban H."/>
            <person name="Sato S."/>
            <person name="Yoshikawa S."/>
            <person name="Yamada K."/>
            <person name="Nakamura Y."/>
            <person name="Ichinomiya M."/>
            <person name="Sato N."/>
            <person name="Blanc-Mathieu R."/>
            <person name="Endo H."/>
            <person name="Kuwata A."/>
            <person name="Ogata H."/>
        </authorList>
    </citation>
    <scope>NUCLEOTIDE SEQUENCE [LARGE SCALE GENOMIC DNA]</scope>
</reference>
<feature type="non-terminal residue" evidence="2">
    <location>
        <position position="1"/>
    </location>
</feature>
<evidence type="ECO:0000313" key="2">
    <source>
        <dbReference type="EMBL" id="GMI28571.1"/>
    </source>
</evidence>
<accession>A0ABQ6ML77</accession>
<feature type="region of interest" description="Disordered" evidence="1">
    <location>
        <begin position="1"/>
        <end position="21"/>
    </location>
</feature>
<proteinExistence type="predicted"/>
<feature type="region of interest" description="Disordered" evidence="1">
    <location>
        <begin position="237"/>
        <end position="263"/>
    </location>
</feature>
<evidence type="ECO:0000256" key="1">
    <source>
        <dbReference type="SAM" id="MobiDB-lite"/>
    </source>
</evidence>
<organism evidence="2 3">
    <name type="scientific">Tetraparma gracilis</name>
    <dbReference type="NCBI Taxonomy" id="2962635"/>
    <lineage>
        <taxon>Eukaryota</taxon>
        <taxon>Sar</taxon>
        <taxon>Stramenopiles</taxon>
        <taxon>Ochrophyta</taxon>
        <taxon>Bolidophyceae</taxon>
        <taxon>Parmales</taxon>
        <taxon>Triparmaceae</taxon>
        <taxon>Tetraparma</taxon>
    </lineage>
</organism>
<sequence>GGGGGGYKKKEEEEEVEAGAEPSLGYYTIKDDTFLEGDAFPMLLKVDEVAVEHFVGGDEDGEWVDGLLTDSTSTELGQTDVVYTTYTFGYLASDDAEEETEITGLPPSKFRIKVGGEGAPASLDEALLIKGGGERVVAVEAKKSEVDDATGMGGWDTVEERTITVAQHDQERRAERDAAAKEERAAEEMRVKEGKERQMEMAKYDNKDDSALGSFNVWGGSGYKGVDITGDRVVAGNEREKEGAGESGGGGAKVAFKKRKKKA</sequence>
<keyword evidence="3" id="KW-1185">Reference proteome</keyword>
<dbReference type="Proteomes" id="UP001165060">
    <property type="component" value="Unassembled WGS sequence"/>
</dbReference>
<feature type="region of interest" description="Disordered" evidence="1">
    <location>
        <begin position="166"/>
        <end position="200"/>
    </location>
</feature>